<keyword evidence="13" id="KW-0812">Transmembrane</keyword>
<evidence type="ECO:0000256" key="6">
    <source>
        <dbReference type="ARBA" id="ARBA00022801"/>
    </source>
</evidence>
<dbReference type="InterPro" id="IPR014480">
    <property type="entry name" value="Mannan-1_6-alpha_mannosidase"/>
</dbReference>
<name>A0A4P6XFX6_9ASCO</name>
<protein>
    <recommendedName>
        <fullName evidence="4 11">Mannan endo-1,6-alpha-mannosidase</fullName>
        <ecNumber evidence="4 11">3.2.1.101</ecNumber>
    </recommendedName>
</protein>
<feature type="chain" id="PRO_5020542124" description="Mannan endo-1,6-alpha-mannosidase" evidence="14">
    <location>
        <begin position="22"/>
        <end position="451"/>
    </location>
</feature>
<keyword evidence="13" id="KW-1133">Transmembrane helix</keyword>
<dbReference type="Pfam" id="PF03663">
    <property type="entry name" value="Glyco_hydro_76"/>
    <property type="match status" value="1"/>
</dbReference>
<dbReference type="GO" id="GO:0016052">
    <property type="term" value="P:carbohydrate catabolic process"/>
    <property type="evidence" value="ECO:0007669"/>
    <property type="project" value="InterPro"/>
</dbReference>
<dbReference type="GO" id="GO:0012505">
    <property type="term" value="C:endomembrane system"/>
    <property type="evidence" value="ECO:0007669"/>
    <property type="project" value="UniProtKB-SubCell"/>
</dbReference>
<comment type="similarity">
    <text evidence="3 11">Belongs to the glycosyl hydrolase 76 family.</text>
</comment>
<dbReference type="InterPro" id="IPR005198">
    <property type="entry name" value="Glyco_hydro_76"/>
</dbReference>
<dbReference type="GO" id="GO:0009272">
    <property type="term" value="P:fungal-type cell wall biogenesis"/>
    <property type="evidence" value="ECO:0007669"/>
    <property type="project" value="TreeGrafter"/>
</dbReference>
<dbReference type="Gene3D" id="1.50.10.20">
    <property type="match status" value="1"/>
</dbReference>
<dbReference type="GO" id="GO:0008496">
    <property type="term" value="F:mannan endo-1,6-alpha-mannosidase activity"/>
    <property type="evidence" value="ECO:0007669"/>
    <property type="project" value="UniProtKB-UniRule"/>
</dbReference>
<evidence type="ECO:0000256" key="2">
    <source>
        <dbReference type="ARBA" id="ARBA00004308"/>
    </source>
</evidence>
<keyword evidence="7 13" id="KW-0472">Membrane</keyword>
<sequence>MQLGYISAIPALCLWLTAAFALSLDTSLDDSVCAAAKEVVQGQMNYYMGIRYGGTVGMFSQPYYWWHAGEVFGGWVDYWAFCALDNDTFTEILYNAMYDQRGSDNNYMPLNQSMTEGNDDQGVWGMAIMQAVERNFTNPEDHSWLYMMQATFNSMNNRWDSTTCNGGLRWQIFTWNNGYTYKNSIANGCLFHLAARLYRYTGEELYLEVAEKVYEWMWGVGFFSEDSDGFIIYDGAEDTTNCTDLTVHKWSYTYGIFMAGSAYLYNATGDEKWRTATTQIVDVSSYFFNNSIMTETTCATSNQCNTDQRSFRSLFSRCLGLTAVLVPDTNTKIMNWLTTSAQAAASSCSGGDDGITCGQNWAYGGWDGYYGLGEQMSALECIMSLITTQHDPLTPSTGGSDVGSDVSAGNNTNARTNVNEITVTSKDKAGAAVLTVVVLGSMLGGLVWMLL</sequence>
<evidence type="ECO:0000256" key="4">
    <source>
        <dbReference type="ARBA" id="ARBA00012350"/>
    </source>
</evidence>
<dbReference type="PANTHER" id="PTHR12145">
    <property type="entry name" value="MANNAN ENDO-1,6-ALPHA-MANNOSIDASE DCW1"/>
    <property type="match status" value="1"/>
</dbReference>
<keyword evidence="9 11" id="KW-0326">Glycosidase</keyword>
<keyword evidence="10" id="KW-0961">Cell wall biogenesis/degradation</keyword>
<evidence type="ECO:0000256" key="5">
    <source>
        <dbReference type="ARBA" id="ARBA00022729"/>
    </source>
</evidence>
<evidence type="ECO:0000256" key="3">
    <source>
        <dbReference type="ARBA" id="ARBA00009699"/>
    </source>
</evidence>
<evidence type="ECO:0000256" key="13">
    <source>
        <dbReference type="SAM" id="Phobius"/>
    </source>
</evidence>
<dbReference type="AlphaFoldDB" id="A0A4P6XFX6"/>
<dbReference type="Proteomes" id="UP000292447">
    <property type="component" value="Chromosome I"/>
</dbReference>
<dbReference type="PIRSF" id="PIRSF016302">
    <property type="entry name" value="Man_a_manosd"/>
    <property type="match status" value="1"/>
</dbReference>
<evidence type="ECO:0000256" key="14">
    <source>
        <dbReference type="SAM" id="SignalP"/>
    </source>
</evidence>
<feature type="compositionally biased region" description="Low complexity" evidence="12">
    <location>
        <begin position="398"/>
        <end position="407"/>
    </location>
</feature>
<evidence type="ECO:0000256" key="11">
    <source>
        <dbReference type="PIRNR" id="PIRNR016302"/>
    </source>
</evidence>
<accession>A0A4P6XFX6</accession>
<keyword evidence="6 11" id="KW-0378">Hydrolase</keyword>
<comment type="subcellular location">
    <subcellularLocation>
        <location evidence="2">Endomembrane system</location>
    </subcellularLocation>
</comment>
<keyword evidence="5 14" id="KW-0732">Signal</keyword>
<dbReference type="GO" id="GO:0007117">
    <property type="term" value="P:budding cell bud growth"/>
    <property type="evidence" value="ECO:0007669"/>
    <property type="project" value="TreeGrafter"/>
</dbReference>
<keyword evidence="16" id="KW-1185">Reference proteome</keyword>
<evidence type="ECO:0000313" key="16">
    <source>
        <dbReference type="Proteomes" id="UP000292447"/>
    </source>
</evidence>
<evidence type="ECO:0000256" key="7">
    <source>
        <dbReference type="ARBA" id="ARBA00023136"/>
    </source>
</evidence>
<feature type="signal peptide" evidence="14">
    <location>
        <begin position="1"/>
        <end position="21"/>
    </location>
</feature>
<dbReference type="EMBL" id="CP034456">
    <property type="protein sequence ID" value="QBM86237.1"/>
    <property type="molecule type" value="Genomic_DNA"/>
</dbReference>
<evidence type="ECO:0000256" key="12">
    <source>
        <dbReference type="SAM" id="MobiDB-lite"/>
    </source>
</evidence>
<dbReference type="GO" id="GO:0071555">
    <property type="term" value="P:cell wall organization"/>
    <property type="evidence" value="ECO:0007669"/>
    <property type="project" value="UniProtKB-KW"/>
</dbReference>
<evidence type="ECO:0000256" key="9">
    <source>
        <dbReference type="ARBA" id="ARBA00023295"/>
    </source>
</evidence>
<organism evidence="15 16">
    <name type="scientific">Metschnikowia aff. pulcherrima</name>
    <dbReference type="NCBI Taxonomy" id="2163413"/>
    <lineage>
        <taxon>Eukaryota</taxon>
        <taxon>Fungi</taxon>
        <taxon>Dikarya</taxon>
        <taxon>Ascomycota</taxon>
        <taxon>Saccharomycotina</taxon>
        <taxon>Pichiomycetes</taxon>
        <taxon>Metschnikowiaceae</taxon>
        <taxon>Metschnikowia</taxon>
    </lineage>
</organism>
<keyword evidence="8" id="KW-0325">Glycoprotein</keyword>
<dbReference type="STRING" id="2163413.A0A4P6XFX6"/>
<feature type="region of interest" description="Disordered" evidence="12">
    <location>
        <begin position="393"/>
        <end position="413"/>
    </location>
</feature>
<gene>
    <name evidence="15" type="primary">MPUL0A08740</name>
    <name evidence="15" type="ORF">METSCH_A08740</name>
</gene>
<dbReference type="SUPFAM" id="SSF48208">
    <property type="entry name" value="Six-hairpin glycosidases"/>
    <property type="match status" value="1"/>
</dbReference>
<feature type="transmembrane region" description="Helical" evidence="13">
    <location>
        <begin position="429"/>
        <end position="450"/>
    </location>
</feature>
<evidence type="ECO:0000256" key="10">
    <source>
        <dbReference type="ARBA" id="ARBA00023316"/>
    </source>
</evidence>
<reference evidence="16" key="1">
    <citation type="submission" date="2019-03" db="EMBL/GenBank/DDBJ databases">
        <title>Snf2 controls pulcherriminic acid biosynthesis and connects pigmentation and antifungal activity of the yeast Metschnikowia pulcherrima.</title>
        <authorList>
            <person name="Gore-Lloyd D."/>
            <person name="Sumann I."/>
            <person name="Brachmann A.O."/>
            <person name="Schneeberger K."/>
            <person name="Ortiz-Merino R.A."/>
            <person name="Moreno-Beltran M."/>
            <person name="Schlaefli M."/>
            <person name="Kirner P."/>
            <person name="Santos Kron A."/>
            <person name="Wolfe K.H."/>
            <person name="Piel J."/>
            <person name="Ahrens C.H."/>
            <person name="Henk D."/>
            <person name="Freimoser F.M."/>
        </authorList>
    </citation>
    <scope>NUCLEOTIDE SEQUENCE [LARGE SCALE GENOMIC DNA]</scope>
    <source>
        <strain evidence="16">APC 1.2</strain>
    </source>
</reference>
<comment type="catalytic activity">
    <reaction evidence="1 11">
        <text>Random hydrolysis of (1-&gt;6)-alpha-D-mannosidic linkages in unbranched (1-&gt;6)-mannans.</text>
        <dbReference type="EC" id="3.2.1.101"/>
    </reaction>
</comment>
<dbReference type="PANTHER" id="PTHR12145:SF36">
    <property type="entry name" value="MANNAN ENDO-1,6-ALPHA-MANNOSIDASE DCW1"/>
    <property type="match status" value="1"/>
</dbReference>
<evidence type="ECO:0000256" key="8">
    <source>
        <dbReference type="ARBA" id="ARBA00023180"/>
    </source>
</evidence>
<dbReference type="InterPro" id="IPR008928">
    <property type="entry name" value="6-hairpin_glycosidase_sf"/>
</dbReference>
<dbReference type="EC" id="3.2.1.101" evidence="4 11"/>
<dbReference type="FunFam" id="1.50.10.20:FF:000006">
    <property type="entry name" value="Mannan endo-1,6-alpha-mannosidase"/>
    <property type="match status" value="1"/>
</dbReference>
<evidence type="ECO:0000313" key="15">
    <source>
        <dbReference type="EMBL" id="QBM86237.1"/>
    </source>
</evidence>
<proteinExistence type="inferred from homology"/>
<evidence type="ECO:0000256" key="1">
    <source>
        <dbReference type="ARBA" id="ARBA00001452"/>
    </source>
</evidence>